<sequence>MFSQSRPAFVWREEVLPSDVAVIQQMTAASGFFRPEEVAVAAELADERLAKGSSSGYLFVFAQEGDQVLGYACYGPIAGTLHSWDLYWIVVQNHLRGQGLGRELLELVERRVWAAGGERLYVETSSQPRYRPTRRFYQSAGYAPQAVLPDFYAPGDDKVIYVKRTTRPGAANDPD</sequence>
<organism evidence="4 5">
    <name type="scientific">Desulfoferula mesophila</name>
    <dbReference type="NCBI Taxonomy" id="3058419"/>
    <lineage>
        <taxon>Bacteria</taxon>
        <taxon>Pseudomonadati</taxon>
        <taxon>Thermodesulfobacteriota</taxon>
        <taxon>Desulfarculia</taxon>
        <taxon>Desulfarculales</taxon>
        <taxon>Desulfarculaceae</taxon>
        <taxon>Desulfoferula</taxon>
    </lineage>
</organism>
<dbReference type="GO" id="GO:0016747">
    <property type="term" value="F:acyltransferase activity, transferring groups other than amino-acyl groups"/>
    <property type="evidence" value="ECO:0007669"/>
    <property type="project" value="InterPro"/>
</dbReference>
<dbReference type="CDD" id="cd04301">
    <property type="entry name" value="NAT_SF"/>
    <property type="match status" value="1"/>
</dbReference>
<dbReference type="SUPFAM" id="SSF55729">
    <property type="entry name" value="Acyl-CoA N-acyltransferases (Nat)"/>
    <property type="match status" value="1"/>
</dbReference>
<dbReference type="EMBL" id="AP028679">
    <property type="protein sequence ID" value="BEQ14449.1"/>
    <property type="molecule type" value="Genomic_DNA"/>
</dbReference>
<dbReference type="AlphaFoldDB" id="A0AAU9EIL7"/>
<feature type="domain" description="N-acetyltransferase" evidence="3">
    <location>
        <begin position="13"/>
        <end position="166"/>
    </location>
</feature>
<dbReference type="PANTHER" id="PTHR43877">
    <property type="entry name" value="AMINOALKYLPHOSPHONATE N-ACETYLTRANSFERASE-RELATED-RELATED"/>
    <property type="match status" value="1"/>
</dbReference>
<dbReference type="InterPro" id="IPR016181">
    <property type="entry name" value="Acyl_CoA_acyltransferase"/>
</dbReference>
<reference evidence="5" key="1">
    <citation type="journal article" date="2023" name="Arch. Microbiol.">
        <title>Desulfoferula mesophilus gen. nov. sp. nov., a mesophilic sulfate-reducing bacterium isolated from a brackish lake sediment.</title>
        <authorList>
            <person name="Watanabe T."/>
            <person name="Yabe T."/>
            <person name="Tsuji J.M."/>
            <person name="Fukui M."/>
        </authorList>
    </citation>
    <scope>NUCLEOTIDE SEQUENCE [LARGE SCALE GENOMIC DNA]</scope>
    <source>
        <strain evidence="5">12FAK</strain>
    </source>
</reference>
<gene>
    <name evidence="4" type="ORF">FAK_15150</name>
</gene>
<dbReference type="Proteomes" id="UP001366166">
    <property type="component" value="Chromosome"/>
</dbReference>
<protein>
    <recommendedName>
        <fullName evidence="3">N-acetyltransferase domain-containing protein</fullName>
    </recommendedName>
</protein>
<evidence type="ECO:0000256" key="2">
    <source>
        <dbReference type="ARBA" id="ARBA00023315"/>
    </source>
</evidence>
<dbReference type="Pfam" id="PF00583">
    <property type="entry name" value="Acetyltransf_1"/>
    <property type="match status" value="1"/>
</dbReference>
<evidence type="ECO:0000313" key="5">
    <source>
        <dbReference type="Proteomes" id="UP001366166"/>
    </source>
</evidence>
<keyword evidence="5" id="KW-1185">Reference proteome</keyword>
<proteinExistence type="predicted"/>
<evidence type="ECO:0000259" key="3">
    <source>
        <dbReference type="PROSITE" id="PS51186"/>
    </source>
</evidence>
<keyword evidence="2" id="KW-0012">Acyltransferase</keyword>
<dbReference type="InterPro" id="IPR000182">
    <property type="entry name" value="GNAT_dom"/>
</dbReference>
<dbReference type="InterPro" id="IPR050832">
    <property type="entry name" value="Bact_Acetyltransf"/>
</dbReference>
<dbReference type="PANTHER" id="PTHR43877:SF2">
    <property type="entry name" value="AMINOALKYLPHOSPHONATE N-ACETYLTRANSFERASE-RELATED"/>
    <property type="match status" value="1"/>
</dbReference>
<keyword evidence="1" id="KW-0808">Transferase</keyword>
<evidence type="ECO:0000256" key="1">
    <source>
        <dbReference type="ARBA" id="ARBA00022679"/>
    </source>
</evidence>
<dbReference type="Gene3D" id="3.40.630.30">
    <property type="match status" value="1"/>
</dbReference>
<name>A0AAU9EIL7_9BACT</name>
<evidence type="ECO:0000313" key="4">
    <source>
        <dbReference type="EMBL" id="BEQ14449.1"/>
    </source>
</evidence>
<dbReference type="PROSITE" id="PS51186">
    <property type="entry name" value="GNAT"/>
    <property type="match status" value="1"/>
</dbReference>
<dbReference type="KEGG" id="dmp:FAK_15150"/>
<accession>A0AAU9EIL7</accession>